<proteinExistence type="predicted"/>
<evidence type="ECO:0000256" key="1">
    <source>
        <dbReference type="SAM" id="Phobius"/>
    </source>
</evidence>
<keyword evidence="1" id="KW-1133">Transmembrane helix</keyword>
<dbReference type="PANTHER" id="PTHR34351:SF1">
    <property type="entry name" value="SLR1927 PROTEIN"/>
    <property type="match status" value="1"/>
</dbReference>
<dbReference type="OrthoDB" id="9778037at2"/>
<protein>
    <submittedName>
        <fullName evidence="2">Uncharacterized protein</fullName>
    </submittedName>
</protein>
<dbReference type="STRING" id="1216932.CM240_2347"/>
<keyword evidence="1" id="KW-0812">Transmembrane</keyword>
<gene>
    <name evidence="2" type="ORF">CM240_2347</name>
</gene>
<dbReference type="Proteomes" id="UP000019426">
    <property type="component" value="Chromosome M2/40_rep1"/>
</dbReference>
<dbReference type="RefSeq" id="WP_044039293.1">
    <property type="nucleotide sequence ID" value="NZ_HG917868.1"/>
</dbReference>
<sequence>MKNKIEFLFMFILVTLNAYLLGGVVSGTLLIVFISIFITSIIFTRITKRNIDVHVILPKEDIMKEDFLEVKVEIKNKSILPTSIIEIDFIKDDIFTFDDSNVFRFTLESRKSKVITMKYYQLFRGKGTIGIDDIKIGDYFGISSIYIDGFDNKKEITVLPVIFPIDINSDIVKKLTSSMRLVSSDYYINFSNIEIEPGYEFRQYVPGDSLNRINWKKFSKNRELLVRKNDNIIAINKKAIIMNPYIAIEKKDRRMIENKILKTVLSLAFVLLDRNIDVEIYIFENDLWTIYEIREMEDINIIQNKFVEYQFIHRFDEGDIKKSLEKLVVEIDSISITANIDAFIENIDYIFKLSEVENEVVWVKNSNDQLNYDVTLERNLWVLKEDYQFYNLF</sequence>
<dbReference type="PATRIC" id="fig|1216932.3.peg.2325"/>
<evidence type="ECO:0000313" key="2">
    <source>
        <dbReference type="EMBL" id="CDM69484.1"/>
    </source>
</evidence>
<feature type="transmembrane region" description="Helical" evidence="1">
    <location>
        <begin position="7"/>
        <end position="38"/>
    </location>
</feature>
<dbReference type="PANTHER" id="PTHR34351">
    <property type="entry name" value="SLR1927 PROTEIN-RELATED"/>
    <property type="match status" value="1"/>
</dbReference>
<dbReference type="AlphaFoldDB" id="W6S0V6"/>
<organism evidence="2 3">
    <name type="scientific">Clostridium bornimense</name>
    <dbReference type="NCBI Taxonomy" id="1216932"/>
    <lineage>
        <taxon>Bacteria</taxon>
        <taxon>Bacillati</taxon>
        <taxon>Bacillota</taxon>
        <taxon>Clostridia</taxon>
        <taxon>Eubacteriales</taxon>
        <taxon>Clostridiaceae</taxon>
        <taxon>Clostridium</taxon>
    </lineage>
</organism>
<name>W6S0V6_9CLOT</name>
<keyword evidence="1" id="KW-0472">Membrane</keyword>
<evidence type="ECO:0000313" key="3">
    <source>
        <dbReference type="Proteomes" id="UP000019426"/>
    </source>
</evidence>
<dbReference type="KEGG" id="clt:CM240_2347"/>
<keyword evidence="3" id="KW-1185">Reference proteome</keyword>
<dbReference type="HOGENOM" id="CLU_709574_0_0_9"/>
<reference evidence="2 3" key="1">
    <citation type="submission" date="2013-11" db="EMBL/GenBank/DDBJ databases">
        <title>Complete genome sequence of Clostridum sp. M2/40.</title>
        <authorList>
            <person name="Wibberg D."/>
            <person name="Puehler A."/>
            <person name="Schlueter A."/>
        </authorList>
    </citation>
    <scope>NUCLEOTIDE SEQUENCE [LARGE SCALE GENOMIC DNA]</scope>
    <source>
        <strain evidence="3">M2/40</strain>
    </source>
</reference>
<dbReference type="EMBL" id="HG917868">
    <property type="protein sequence ID" value="CDM69484.1"/>
    <property type="molecule type" value="Genomic_DNA"/>
</dbReference>
<accession>W6S0V6</accession>
<dbReference type="eggNOG" id="COG1721">
    <property type="taxonomic scope" value="Bacteria"/>
</dbReference>